<evidence type="ECO:0008006" key="4">
    <source>
        <dbReference type="Google" id="ProtNLM"/>
    </source>
</evidence>
<evidence type="ECO:0000313" key="3">
    <source>
        <dbReference type="Proteomes" id="UP000198211"/>
    </source>
</evidence>
<reference evidence="3" key="1">
    <citation type="submission" date="2017-03" db="EMBL/GenBank/DDBJ databases">
        <title>Phytopthora megakarya and P. palmivora, two closely related causual agents of cacao black pod achieved similar genome size and gene model numbers by different mechanisms.</title>
        <authorList>
            <person name="Ali S."/>
            <person name="Shao J."/>
            <person name="Larry D.J."/>
            <person name="Kronmiller B."/>
            <person name="Shen D."/>
            <person name="Strem M.D."/>
            <person name="Melnick R.L."/>
            <person name="Guiltinan M.J."/>
            <person name="Tyler B.M."/>
            <person name="Meinhardt L.W."/>
            <person name="Bailey B.A."/>
        </authorList>
    </citation>
    <scope>NUCLEOTIDE SEQUENCE [LARGE SCALE GENOMIC DNA]</scope>
    <source>
        <strain evidence="3">zdho120</strain>
    </source>
</reference>
<organism evidence="2 3">
    <name type="scientific">Phytophthora megakarya</name>
    <dbReference type="NCBI Taxonomy" id="4795"/>
    <lineage>
        <taxon>Eukaryota</taxon>
        <taxon>Sar</taxon>
        <taxon>Stramenopiles</taxon>
        <taxon>Oomycota</taxon>
        <taxon>Peronosporomycetes</taxon>
        <taxon>Peronosporales</taxon>
        <taxon>Peronosporaceae</taxon>
        <taxon>Phytophthora</taxon>
    </lineage>
</organism>
<name>A0A225VUJ0_9STRA</name>
<accession>A0A225VUJ0</accession>
<protein>
    <recommendedName>
        <fullName evidence="4">CCHC-type domain-containing protein</fullName>
    </recommendedName>
</protein>
<comment type="caution">
    <text evidence="2">The sequence shown here is derived from an EMBL/GenBank/DDBJ whole genome shotgun (WGS) entry which is preliminary data.</text>
</comment>
<dbReference type="Proteomes" id="UP000198211">
    <property type="component" value="Unassembled WGS sequence"/>
</dbReference>
<sequence>MAGSMGHTTGIPEIGAMALPTEAESTVANAVAVEPDAGSVALFTNPQGIWNNYTGTWEQPAGRVWNGKYWKSSTFHESKKPEAKKKSRREREESGDDTAAGPPPRRKLNAAARVVTTKDESSYQPTTTAGSRSEKSRGPPSCVARCFKYGKEGHWGHFARDCPNTEARSRNDAFLQAKKETTDEAKEN</sequence>
<dbReference type="AlphaFoldDB" id="A0A225VUJ0"/>
<feature type="compositionally biased region" description="Polar residues" evidence="1">
    <location>
        <begin position="122"/>
        <end position="131"/>
    </location>
</feature>
<keyword evidence="3" id="KW-1185">Reference proteome</keyword>
<dbReference type="OrthoDB" id="128250at2759"/>
<evidence type="ECO:0000256" key="1">
    <source>
        <dbReference type="SAM" id="MobiDB-lite"/>
    </source>
</evidence>
<proteinExistence type="predicted"/>
<feature type="compositionally biased region" description="Basic and acidic residues" evidence="1">
    <location>
        <begin position="167"/>
        <end position="188"/>
    </location>
</feature>
<evidence type="ECO:0000313" key="2">
    <source>
        <dbReference type="EMBL" id="OWZ08578.1"/>
    </source>
</evidence>
<feature type="region of interest" description="Disordered" evidence="1">
    <location>
        <begin position="164"/>
        <end position="188"/>
    </location>
</feature>
<gene>
    <name evidence="2" type="ORF">PHMEG_00018854</name>
</gene>
<feature type="region of interest" description="Disordered" evidence="1">
    <location>
        <begin position="75"/>
        <end position="142"/>
    </location>
</feature>
<dbReference type="EMBL" id="NBNE01003101">
    <property type="protein sequence ID" value="OWZ08578.1"/>
    <property type="molecule type" value="Genomic_DNA"/>
</dbReference>